<dbReference type="EMBL" id="LZDD01000001">
    <property type="protein sequence ID" value="OJF71979.1"/>
    <property type="molecule type" value="Genomic_DNA"/>
</dbReference>
<organism evidence="7 8">
    <name type="scientific">Streptococcus bovimastitidis</name>
    <dbReference type="NCBI Taxonomy" id="1856638"/>
    <lineage>
        <taxon>Bacteria</taxon>
        <taxon>Bacillati</taxon>
        <taxon>Bacillota</taxon>
        <taxon>Bacilli</taxon>
        <taxon>Lactobacillales</taxon>
        <taxon>Streptococcaceae</taxon>
        <taxon>Streptococcus</taxon>
    </lineage>
</organism>
<gene>
    <name evidence="6" type="primary">aroD</name>
    <name evidence="7" type="ORF">A9Q68_00095</name>
</gene>
<dbReference type="OrthoDB" id="9813659at2"/>
<dbReference type="AlphaFoldDB" id="A0A1L8MML3"/>
<dbReference type="PANTHER" id="PTHR43699:SF1">
    <property type="entry name" value="3-DEHYDROQUINATE DEHYDRATASE"/>
    <property type="match status" value="1"/>
</dbReference>
<proteinExistence type="inferred from homology"/>
<dbReference type="FunFam" id="3.20.20.70:FF:000047">
    <property type="entry name" value="3-dehydroquinate dehydratase"/>
    <property type="match status" value="1"/>
</dbReference>
<dbReference type="RefSeq" id="WP_071792619.1">
    <property type="nucleotide sequence ID" value="NZ_LZDD01000001.1"/>
</dbReference>
<keyword evidence="2 6" id="KW-0028">Amino-acid biosynthesis</keyword>
<protein>
    <recommendedName>
        <fullName evidence="6">3-dehydroquinate dehydratase</fullName>
        <shortName evidence="6">3-dehydroquinase</shortName>
        <ecNumber evidence="6">4.2.1.10</ecNumber>
    </recommendedName>
    <alternativeName>
        <fullName evidence="6">Type I DHQase</fullName>
    </alternativeName>
    <alternativeName>
        <fullName evidence="6">Type I dehydroquinase</fullName>
        <shortName evidence="6">DHQ1</shortName>
    </alternativeName>
</protein>
<dbReference type="PROSITE" id="PS01028">
    <property type="entry name" value="DEHYDROQUINASE_I"/>
    <property type="match status" value="1"/>
</dbReference>
<evidence type="ECO:0000313" key="7">
    <source>
        <dbReference type="EMBL" id="OJF71979.1"/>
    </source>
</evidence>
<dbReference type="GO" id="GO:0003855">
    <property type="term" value="F:3-dehydroquinate dehydratase activity"/>
    <property type="evidence" value="ECO:0007669"/>
    <property type="project" value="UniProtKB-UniRule"/>
</dbReference>
<evidence type="ECO:0000256" key="1">
    <source>
        <dbReference type="ARBA" id="ARBA00001864"/>
    </source>
</evidence>
<dbReference type="NCBIfam" id="TIGR01093">
    <property type="entry name" value="aroD"/>
    <property type="match status" value="1"/>
</dbReference>
<dbReference type="EC" id="4.2.1.10" evidence="6"/>
<comment type="function">
    <text evidence="6">Involved in the third step of the chorismate pathway, which leads to the biosynthesis of aromatic amino acids. Catalyzes the cis-dehydration of 3-dehydroquinate (DHQ) and introduces the first double bond of the aromatic ring to yield 3-dehydroshikimate.</text>
</comment>
<dbReference type="InterPro" id="IPR018508">
    <property type="entry name" value="3-dehydroquinate_DH_AS"/>
</dbReference>
<feature type="binding site" evidence="6">
    <location>
        <position position="82"/>
    </location>
    <ligand>
        <name>3-dehydroquinate</name>
        <dbReference type="ChEBI" id="CHEBI:32364"/>
    </ligand>
</feature>
<accession>A0A1L8MML3</accession>
<dbReference type="HAMAP" id="MF_00214">
    <property type="entry name" value="AroD"/>
    <property type="match status" value="1"/>
</dbReference>
<evidence type="ECO:0000256" key="3">
    <source>
        <dbReference type="ARBA" id="ARBA00023141"/>
    </source>
</evidence>
<evidence type="ECO:0000256" key="2">
    <source>
        <dbReference type="ARBA" id="ARBA00022605"/>
    </source>
</evidence>
<dbReference type="InterPro" id="IPR001381">
    <property type="entry name" value="DHquinase_I"/>
</dbReference>
<keyword evidence="4 6" id="KW-0456">Lyase</keyword>
<name>A0A1L8MML3_9STRE</name>
<feature type="active site" description="Proton donor/acceptor" evidence="6">
    <location>
        <position position="143"/>
    </location>
</feature>
<feature type="active site" description="Schiff-base intermediate with substrate" evidence="6">
    <location>
        <position position="170"/>
    </location>
</feature>
<evidence type="ECO:0000313" key="8">
    <source>
        <dbReference type="Proteomes" id="UP000182015"/>
    </source>
</evidence>
<keyword evidence="8" id="KW-1185">Reference proteome</keyword>
<feature type="binding site" evidence="6">
    <location>
        <position position="231"/>
    </location>
    <ligand>
        <name>3-dehydroquinate</name>
        <dbReference type="ChEBI" id="CHEBI:32364"/>
    </ligand>
</feature>
<comment type="pathway">
    <text evidence="6">Metabolic intermediate biosynthesis; chorismate biosynthesis; chorismate from D-erythrose 4-phosphate and phosphoenolpyruvate: step 3/7.</text>
</comment>
<keyword evidence="5 6" id="KW-0704">Schiff base</keyword>
<dbReference type="Proteomes" id="UP000182015">
    <property type="component" value="Unassembled WGS sequence"/>
</dbReference>
<keyword evidence="3 6" id="KW-0057">Aromatic amino acid biosynthesis</keyword>
<comment type="caution">
    <text evidence="6">Lacks conserved residue(s) required for the propagation of feature annotation.</text>
</comment>
<evidence type="ECO:0000256" key="6">
    <source>
        <dbReference type="HAMAP-Rule" id="MF_00214"/>
    </source>
</evidence>
<dbReference type="UniPathway" id="UPA00053">
    <property type="reaction ID" value="UER00086"/>
</dbReference>
<feature type="binding site" evidence="6">
    <location>
        <begin position="47"/>
        <end position="49"/>
    </location>
    <ligand>
        <name>3-dehydroquinate</name>
        <dbReference type="ChEBI" id="CHEBI:32364"/>
    </ligand>
</feature>
<comment type="subunit">
    <text evidence="6">Homodimer.</text>
</comment>
<reference evidence="8" key="1">
    <citation type="submission" date="2016-06" db="EMBL/GenBank/DDBJ databases">
        <authorList>
            <person name="de Vries S.P.W."/>
            <person name="Hadjirin N.F."/>
            <person name="Lay E.M."/>
            <person name="Zadoks R.N."/>
            <person name="Peacock S.J."/>
            <person name="Parkhill J."/>
            <person name="Grant A.J."/>
            <person name="Mcdougall S."/>
            <person name="Holmes M.A."/>
        </authorList>
    </citation>
    <scope>NUCLEOTIDE SEQUENCE [LARGE SCALE GENOMIC DNA]</scope>
    <source>
        <strain evidence="8">NZ1587</strain>
    </source>
</reference>
<comment type="caution">
    <text evidence="7">The sequence shown here is derived from an EMBL/GenBank/DDBJ whole genome shotgun (WGS) entry which is preliminary data.</text>
</comment>
<dbReference type="InterPro" id="IPR013785">
    <property type="entry name" value="Aldolase_TIM"/>
</dbReference>
<feature type="binding site" evidence="6">
    <location>
        <position position="235"/>
    </location>
    <ligand>
        <name>3-dehydroquinate</name>
        <dbReference type="ChEBI" id="CHEBI:32364"/>
    </ligand>
</feature>
<dbReference type="Gene3D" id="3.20.20.70">
    <property type="entry name" value="Aldolase class I"/>
    <property type="match status" value="1"/>
</dbReference>
<evidence type="ECO:0000256" key="4">
    <source>
        <dbReference type="ARBA" id="ARBA00023239"/>
    </source>
</evidence>
<dbReference type="GO" id="GO:0009423">
    <property type="term" value="P:chorismate biosynthetic process"/>
    <property type="evidence" value="ECO:0007669"/>
    <property type="project" value="UniProtKB-UniRule"/>
</dbReference>
<dbReference type="CDD" id="cd00502">
    <property type="entry name" value="DHQase_I"/>
    <property type="match status" value="1"/>
</dbReference>
<comment type="catalytic activity">
    <reaction evidence="1 6">
        <text>3-dehydroquinate = 3-dehydroshikimate + H2O</text>
        <dbReference type="Rhea" id="RHEA:21096"/>
        <dbReference type="ChEBI" id="CHEBI:15377"/>
        <dbReference type="ChEBI" id="CHEBI:16630"/>
        <dbReference type="ChEBI" id="CHEBI:32364"/>
        <dbReference type="EC" id="4.2.1.10"/>
    </reaction>
</comment>
<feature type="binding site" evidence="6">
    <location>
        <position position="212"/>
    </location>
    <ligand>
        <name>3-dehydroquinate</name>
        <dbReference type="ChEBI" id="CHEBI:32364"/>
    </ligand>
</feature>
<dbReference type="InterPro" id="IPR050146">
    <property type="entry name" value="Type-I_3-dehydroquinase"/>
</dbReference>
<dbReference type="Pfam" id="PF01487">
    <property type="entry name" value="DHquinase_I"/>
    <property type="match status" value="1"/>
</dbReference>
<sequence length="251" mass="27433">MVKTVTIGDLVIGQGQPKIIVPIVAKSAEAIIQAAKEISEIDCDFVEWRIDHFEKVQDFAEVAKLSKQVKATLAKPLLVTFRTHKEGGVCPLSDESYFKLYQELIEHGSLDLLDVELFMPEAGVADLITKAHEKAIKIIMCNHDFDKTPSQETIVERLTMMEEKGADICKIAVMPQSNQDVLTLMSSTAQARQKLEQPLITMSMGSLGMVTRVSGEAFGSAATFGAAQEASAPGQVPVGLLRQILTTFKLN</sequence>
<dbReference type="GO" id="GO:0008652">
    <property type="term" value="P:amino acid biosynthetic process"/>
    <property type="evidence" value="ECO:0007669"/>
    <property type="project" value="UniProtKB-KW"/>
</dbReference>
<dbReference type="SUPFAM" id="SSF51569">
    <property type="entry name" value="Aldolase"/>
    <property type="match status" value="1"/>
</dbReference>
<dbReference type="GO" id="GO:0046279">
    <property type="term" value="P:3,4-dihydroxybenzoate biosynthetic process"/>
    <property type="evidence" value="ECO:0007669"/>
    <property type="project" value="TreeGrafter"/>
</dbReference>
<dbReference type="GO" id="GO:0009073">
    <property type="term" value="P:aromatic amino acid family biosynthetic process"/>
    <property type="evidence" value="ECO:0007669"/>
    <property type="project" value="UniProtKB-KW"/>
</dbReference>
<dbReference type="PANTHER" id="PTHR43699">
    <property type="entry name" value="3-DEHYDROQUINATE DEHYDRATASE"/>
    <property type="match status" value="1"/>
</dbReference>
<dbReference type="STRING" id="1856638.A9Q68_00095"/>
<evidence type="ECO:0000256" key="5">
    <source>
        <dbReference type="ARBA" id="ARBA00023270"/>
    </source>
</evidence>
<comment type="similarity">
    <text evidence="6">Belongs to the type-I 3-dehydroquinase family.</text>
</comment>